<organism evidence="3 4">
    <name type="scientific">Eremothecium gossypii (strain ATCC 10895 / CBS 109.51 / FGSC 9923 / NRRL Y-1056)</name>
    <name type="common">Yeast</name>
    <name type="synonym">Ashbya gossypii</name>
    <dbReference type="NCBI Taxonomy" id="284811"/>
    <lineage>
        <taxon>Eukaryota</taxon>
        <taxon>Fungi</taxon>
        <taxon>Dikarya</taxon>
        <taxon>Ascomycota</taxon>
        <taxon>Saccharomycotina</taxon>
        <taxon>Saccharomycetes</taxon>
        <taxon>Saccharomycetales</taxon>
        <taxon>Saccharomycetaceae</taxon>
        <taxon>Eremothecium</taxon>
    </lineage>
</organism>
<dbReference type="InterPro" id="IPR037231">
    <property type="entry name" value="NAP-like_sf"/>
</dbReference>
<dbReference type="Gene3D" id="3.30.1120.90">
    <property type="entry name" value="Nucleosome assembly protein"/>
    <property type="match status" value="1"/>
</dbReference>
<dbReference type="AlphaFoldDB" id="Q755R0"/>
<dbReference type="Proteomes" id="UP000000591">
    <property type="component" value="Chromosome V"/>
</dbReference>
<reference evidence="3 4" key="1">
    <citation type="journal article" date="2004" name="Science">
        <title>The Ashbya gossypii genome as a tool for mapping the ancient Saccharomyces cerevisiae genome.</title>
        <authorList>
            <person name="Dietrich F.S."/>
            <person name="Voegeli S."/>
            <person name="Brachat S."/>
            <person name="Lerch A."/>
            <person name="Gates K."/>
            <person name="Steiner S."/>
            <person name="Mohr C."/>
            <person name="Pohlmann R."/>
            <person name="Luedi P."/>
            <person name="Choi S."/>
            <person name="Wing R.A."/>
            <person name="Flavier A."/>
            <person name="Gaffney T.D."/>
            <person name="Philippsen P."/>
        </authorList>
    </citation>
    <scope>NUCLEOTIDE SEQUENCE [LARGE SCALE GENOMIC DNA]</scope>
    <source>
        <strain evidence="4">ATCC 10895 / CBS 109.51 / FGSC 9923 / NRRL Y-1056</strain>
    </source>
</reference>
<dbReference type="GO" id="GO:0006334">
    <property type="term" value="P:nucleosome assembly"/>
    <property type="evidence" value="ECO:0007669"/>
    <property type="project" value="InterPro"/>
</dbReference>
<dbReference type="GO" id="GO:0042393">
    <property type="term" value="F:histone binding"/>
    <property type="evidence" value="ECO:0000318"/>
    <property type="project" value="GO_Central"/>
</dbReference>
<dbReference type="GeneID" id="4621534"/>
<dbReference type="KEGG" id="ago:AGOS_AER458C"/>
<reference evidence="4" key="2">
    <citation type="journal article" date="2013" name="G3 (Bethesda)">
        <title>Genomes of Ashbya fungi isolated from insects reveal four mating-type loci, numerous translocations, lack of transposons, and distinct gene duplications.</title>
        <authorList>
            <person name="Dietrich F.S."/>
            <person name="Voegeli S."/>
            <person name="Kuo S."/>
            <person name="Philippsen P."/>
        </authorList>
    </citation>
    <scope>GENOME REANNOTATION</scope>
    <source>
        <strain evidence="4">ATCC 10895 / CBS 109.51 / FGSC 9923 / NRRL Y-1056</strain>
    </source>
</reference>
<dbReference type="InParanoid" id="Q755R0"/>
<name>Q755R0_EREGS</name>
<dbReference type="FunCoup" id="Q755R0">
    <property type="interactions" value="628"/>
</dbReference>
<dbReference type="OrthoDB" id="19419at2759"/>
<keyword evidence="2" id="KW-0175">Coiled coil</keyword>
<dbReference type="RefSeq" id="NP_985313.2">
    <property type="nucleotide sequence ID" value="NM_210667.2"/>
</dbReference>
<feature type="coiled-coil region" evidence="2">
    <location>
        <begin position="38"/>
        <end position="65"/>
    </location>
</feature>
<proteinExistence type="inferred from homology"/>
<protein>
    <submittedName>
        <fullName evidence="3">AER458Cp</fullName>
    </submittedName>
</protein>
<dbReference type="STRING" id="284811.Q755R0"/>
<accession>Q755R0</accession>
<keyword evidence="4" id="KW-1185">Reference proteome</keyword>
<evidence type="ECO:0000313" key="4">
    <source>
        <dbReference type="Proteomes" id="UP000000591"/>
    </source>
</evidence>
<gene>
    <name evidence="3" type="ORF">AGOS_AER458C</name>
</gene>
<dbReference type="SUPFAM" id="SSF143113">
    <property type="entry name" value="NAP-like"/>
    <property type="match status" value="1"/>
</dbReference>
<comment type="similarity">
    <text evidence="1">Belongs to the nucleosome assembly protein (NAP) family.</text>
</comment>
<dbReference type="GO" id="GO:0003682">
    <property type="term" value="F:chromatin binding"/>
    <property type="evidence" value="ECO:0000318"/>
    <property type="project" value="GO_Central"/>
</dbReference>
<dbReference type="OMA" id="TFFTWFN"/>
<dbReference type="PANTHER" id="PTHR11875">
    <property type="entry name" value="TESTIS-SPECIFIC Y-ENCODED PROTEIN"/>
    <property type="match status" value="1"/>
</dbReference>
<dbReference type="GO" id="GO:0005634">
    <property type="term" value="C:nucleus"/>
    <property type="evidence" value="ECO:0000318"/>
    <property type="project" value="GO_Central"/>
</dbReference>
<evidence type="ECO:0000256" key="1">
    <source>
        <dbReference type="ARBA" id="ARBA00009947"/>
    </source>
</evidence>
<evidence type="ECO:0000256" key="2">
    <source>
        <dbReference type="SAM" id="Coils"/>
    </source>
</evidence>
<dbReference type="InterPro" id="IPR002164">
    <property type="entry name" value="NAP_family"/>
</dbReference>
<dbReference type="EMBL" id="AE016818">
    <property type="protein sequence ID" value="AAS53137.2"/>
    <property type="molecule type" value="Genomic_DNA"/>
</dbReference>
<sequence>MPWVPPHRCDPAYSPHSAAPVSARERPCFVGWGCTALRARALEALAECEREREREERALEVERQRRLGPVYARRSKAIEGIAGFWGIVLTQHGEFANYVRAADWRYVEAIRRVEVEWAGAGAWDFAITVEFGEVEGRLRAQSVRKQFTVGEDGEVRSAAVEMEWPKRYDGTFFAWFRWTGERPGEEFANGDELARLFSEELFPYCVRYYAEAQRDVEEEEEEEEEEEDMY</sequence>
<dbReference type="HOGENOM" id="CLU_072852_1_0_1"/>
<dbReference type="GO" id="GO:0000785">
    <property type="term" value="C:chromatin"/>
    <property type="evidence" value="ECO:0000318"/>
    <property type="project" value="GO_Central"/>
</dbReference>
<evidence type="ECO:0000313" key="3">
    <source>
        <dbReference type="EMBL" id="AAS53137.2"/>
    </source>
</evidence>
<dbReference type="eggNOG" id="KOG1508">
    <property type="taxonomic scope" value="Eukaryota"/>
</dbReference>